<dbReference type="EMBL" id="JACCJC010000096">
    <property type="protein sequence ID" value="KAF6225988.1"/>
    <property type="molecule type" value="Genomic_DNA"/>
</dbReference>
<dbReference type="Proteomes" id="UP000578531">
    <property type="component" value="Unassembled WGS sequence"/>
</dbReference>
<dbReference type="OrthoDB" id="10405637at2759"/>
<organism evidence="2 3">
    <name type="scientific">Letharia columbiana</name>
    <dbReference type="NCBI Taxonomy" id="112416"/>
    <lineage>
        <taxon>Eukaryota</taxon>
        <taxon>Fungi</taxon>
        <taxon>Dikarya</taxon>
        <taxon>Ascomycota</taxon>
        <taxon>Pezizomycotina</taxon>
        <taxon>Lecanoromycetes</taxon>
        <taxon>OSLEUM clade</taxon>
        <taxon>Lecanoromycetidae</taxon>
        <taxon>Lecanorales</taxon>
        <taxon>Lecanorineae</taxon>
        <taxon>Parmeliaceae</taxon>
        <taxon>Letharia</taxon>
    </lineage>
</organism>
<evidence type="ECO:0000256" key="1">
    <source>
        <dbReference type="SAM" id="SignalP"/>
    </source>
</evidence>
<keyword evidence="3" id="KW-1185">Reference proteome</keyword>
<name>A0A8H6CM13_9LECA</name>
<accession>A0A8H6CM13</accession>
<sequence length="173" mass="19152">MFRLRFLVALLRLCISVLAAPLSSTPSLGLLNGKTLNLAPPTNLSLHDQPNLGVLPSDPLFRHIPGSTVTITFRNYTITISRLDSKRCVEAALGDVLTHGDRRYTKVNTPREYAWGTVELSILPEDAMRWVELSHLVQSIQAWLKVYDSVDMNFDVLVDGVGRVGTGRLANVI</sequence>
<keyword evidence="1" id="KW-0732">Signal</keyword>
<gene>
    <name evidence="2" type="ORF">HO173_012618</name>
</gene>
<reference evidence="2 3" key="1">
    <citation type="journal article" date="2020" name="Genomics">
        <title>Complete, high-quality genomes from long-read metagenomic sequencing of two wolf lichen thalli reveals enigmatic genome architecture.</title>
        <authorList>
            <person name="McKenzie S.K."/>
            <person name="Walston R.F."/>
            <person name="Allen J.L."/>
        </authorList>
    </citation>
    <scope>NUCLEOTIDE SEQUENCE [LARGE SCALE GENOMIC DNA]</scope>
    <source>
        <strain evidence="2">WasteWater2</strain>
    </source>
</reference>
<evidence type="ECO:0000313" key="2">
    <source>
        <dbReference type="EMBL" id="KAF6225988.1"/>
    </source>
</evidence>
<dbReference type="GeneID" id="59294252"/>
<feature type="chain" id="PRO_5034500991" evidence="1">
    <location>
        <begin position="20"/>
        <end position="173"/>
    </location>
</feature>
<protein>
    <submittedName>
        <fullName evidence="2">Uncharacterized protein</fullName>
    </submittedName>
</protein>
<dbReference type="AlphaFoldDB" id="A0A8H6CM13"/>
<feature type="signal peptide" evidence="1">
    <location>
        <begin position="1"/>
        <end position="19"/>
    </location>
</feature>
<evidence type="ECO:0000313" key="3">
    <source>
        <dbReference type="Proteomes" id="UP000578531"/>
    </source>
</evidence>
<dbReference type="RefSeq" id="XP_037158655.1">
    <property type="nucleotide sequence ID" value="XM_037314453.1"/>
</dbReference>
<comment type="caution">
    <text evidence="2">The sequence shown here is derived from an EMBL/GenBank/DDBJ whole genome shotgun (WGS) entry which is preliminary data.</text>
</comment>
<proteinExistence type="predicted"/>